<dbReference type="Proteomes" id="UP000466345">
    <property type="component" value="Unassembled WGS sequence"/>
</dbReference>
<name>A0A7K0CBJ4_9ACTN</name>
<proteinExistence type="predicted"/>
<keyword evidence="2" id="KW-1185">Reference proteome</keyword>
<gene>
    <name evidence="1" type="ORF">SRB5_09220</name>
</gene>
<sequence>MLEITVTTENGERHVRVSAEELAGLVRRIGGPGDAFLVLERIPDLPDVFAQVLSDPGGYTLEHRAGAADRHFAATVDDADTVIAVLEGWARRTPGWDAGPEWSPLYGRRGGSRVRALVQRLRRLR</sequence>
<evidence type="ECO:0000313" key="1">
    <source>
        <dbReference type="EMBL" id="MQY10809.1"/>
    </source>
</evidence>
<evidence type="ECO:0000313" key="2">
    <source>
        <dbReference type="Proteomes" id="UP000466345"/>
    </source>
</evidence>
<accession>A0A7K0CBJ4</accession>
<dbReference type="EMBL" id="WEGJ01000002">
    <property type="protein sequence ID" value="MQY10809.1"/>
    <property type="molecule type" value="Genomic_DNA"/>
</dbReference>
<comment type="caution">
    <text evidence="1">The sequence shown here is derived from an EMBL/GenBank/DDBJ whole genome shotgun (WGS) entry which is preliminary data.</text>
</comment>
<dbReference type="AlphaFoldDB" id="A0A7K0CBJ4"/>
<reference evidence="1 2" key="1">
    <citation type="submission" date="2019-10" db="EMBL/GenBank/DDBJ databases">
        <title>Streptomyces smaragdinus sp. nov. and Streptomyces fabii sp. nov., isolated from the gut of fungus growing-termite Macrotermes natalensis.</title>
        <authorList>
            <person name="Schwitalla J."/>
            <person name="Benndorf R."/>
            <person name="Martin K."/>
            <person name="De Beer W."/>
            <person name="Kaster A.-K."/>
            <person name="Vollmers J."/>
            <person name="Poulsen M."/>
            <person name="Beemelmanns C."/>
        </authorList>
    </citation>
    <scope>NUCLEOTIDE SEQUENCE [LARGE SCALE GENOMIC DNA]</scope>
    <source>
        <strain evidence="1 2">RB5</strain>
    </source>
</reference>
<organism evidence="1 2">
    <name type="scientific">Streptomyces smaragdinus</name>
    <dbReference type="NCBI Taxonomy" id="2585196"/>
    <lineage>
        <taxon>Bacteria</taxon>
        <taxon>Bacillati</taxon>
        <taxon>Actinomycetota</taxon>
        <taxon>Actinomycetes</taxon>
        <taxon>Kitasatosporales</taxon>
        <taxon>Streptomycetaceae</taxon>
        <taxon>Streptomyces</taxon>
    </lineage>
</organism>
<protein>
    <submittedName>
        <fullName evidence="1">Uncharacterized protein</fullName>
    </submittedName>
</protein>